<dbReference type="EMBL" id="JBAMIC010000525">
    <property type="protein sequence ID" value="KAK7089793.1"/>
    <property type="molecule type" value="Genomic_DNA"/>
</dbReference>
<sequence length="74" mass="8582">MCARLIDPPNAQRDRADRSNAPNRNTKDSSQETPSQSPPTSWLPTTTSRKYDRTPFSLLHHGVSWRTARNRYRE</sequence>
<protein>
    <submittedName>
        <fullName evidence="2">Uncharacterized protein</fullName>
    </submittedName>
</protein>
<proteinExistence type="predicted"/>
<comment type="caution">
    <text evidence="2">The sequence shown here is derived from an EMBL/GenBank/DDBJ whole genome shotgun (WGS) entry which is preliminary data.</text>
</comment>
<evidence type="ECO:0000256" key="1">
    <source>
        <dbReference type="SAM" id="MobiDB-lite"/>
    </source>
</evidence>
<accession>A0AAN9FZ88</accession>
<feature type="compositionally biased region" description="Low complexity" evidence="1">
    <location>
        <begin position="31"/>
        <end position="48"/>
    </location>
</feature>
<evidence type="ECO:0000313" key="2">
    <source>
        <dbReference type="EMBL" id="KAK7089793.1"/>
    </source>
</evidence>
<organism evidence="2 3">
    <name type="scientific">Littorina saxatilis</name>
    <dbReference type="NCBI Taxonomy" id="31220"/>
    <lineage>
        <taxon>Eukaryota</taxon>
        <taxon>Metazoa</taxon>
        <taxon>Spiralia</taxon>
        <taxon>Lophotrochozoa</taxon>
        <taxon>Mollusca</taxon>
        <taxon>Gastropoda</taxon>
        <taxon>Caenogastropoda</taxon>
        <taxon>Littorinimorpha</taxon>
        <taxon>Littorinoidea</taxon>
        <taxon>Littorinidae</taxon>
        <taxon>Littorina</taxon>
    </lineage>
</organism>
<name>A0AAN9FZ88_9CAEN</name>
<dbReference type="Proteomes" id="UP001374579">
    <property type="component" value="Unassembled WGS sequence"/>
</dbReference>
<feature type="region of interest" description="Disordered" evidence="1">
    <location>
        <begin position="1"/>
        <end position="55"/>
    </location>
</feature>
<evidence type="ECO:0000313" key="3">
    <source>
        <dbReference type="Proteomes" id="UP001374579"/>
    </source>
</evidence>
<keyword evidence="3" id="KW-1185">Reference proteome</keyword>
<reference evidence="2 3" key="1">
    <citation type="submission" date="2024-02" db="EMBL/GenBank/DDBJ databases">
        <title>Chromosome-scale genome assembly of the rough periwinkle Littorina saxatilis.</title>
        <authorList>
            <person name="De Jode A."/>
            <person name="Faria R."/>
            <person name="Formenti G."/>
            <person name="Sims Y."/>
            <person name="Smith T.P."/>
            <person name="Tracey A."/>
            <person name="Wood J.M.D."/>
            <person name="Zagrodzka Z.B."/>
            <person name="Johannesson K."/>
            <person name="Butlin R.K."/>
            <person name="Leder E.H."/>
        </authorList>
    </citation>
    <scope>NUCLEOTIDE SEQUENCE [LARGE SCALE GENOMIC DNA]</scope>
    <source>
        <strain evidence="2">Snail1</strain>
        <tissue evidence="2">Muscle</tissue>
    </source>
</reference>
<gene>
    <name evidence="2" type="ORF">V1264_024237</name>
</gene>
<dbReference type="AlphaFoldDB" id="A0AAN9FZ88"/>